<dbReference type="Pfam" id="PF08737">
    <property type="entry name" value="Rgp1"/>
    <property type="match status" value="2"/>
</dbReference>
<dbReference type="PANTHER" id="PTHR12507">
    <property type="entry name" value="REDUCED GROWTH PHENOTYPE 1 RGP1, YEAST -RELATED"/>
    <property type="match status" value="1"/>
</dbReference>
<gene>
    <name evidence="1" type="ORF">CcCBS67573_g04229</name>
</gene>
<protein>
    <recommendedName>
        <fullName evidence="3">Arrestin C-terminal-like domain-containing protein</fullName>
    </recommendedName>
</protein>
<dbReference type="OrthoDB" id="1918at2759"/>
<dbReference type="EMBL" id="QEAP01000123">
    <property type="protein sequence ID" value="TPX74501.1"/>
    <property type="molecule type" value="Genomic_DNA"/>
</dbReference>
<evidence type="ECO:0000313" key="2">
    <source>
        <dbReference type="Proteomes" id="UP000320333"/>
    </source>
</evidence>
<dbReference type="InterPro" id="IPR014848">
    <property type="entry name" value="Rgp1"/>
</dbReference>
<reference evidence="1 2" key="1">
    <citation type="journal article" date="2019" name="Sci. Rep.">
        <title>Comparative genomics of chytrid fungi reveal insights into the obligate biotrophic and pathogenic lifestyle of Synchytrium endobioticum.</title>
        <authorList>
            <person name="van de Vossenberg B.T.L.H."/>
            <person name="Warris S."/>
            <person name="Nguyen H.D.T."/>
            <person name="van Gent-Pelzer M.P.E."/>
            <person name="Joly D.L."/>
            <person name="van de Geest H.C."/>
            <person name="Bonants P.J.M."/>
            <person name="Smith D.S."/>
            <person name="Levesque C.A."/>
            <person name="van der Lee T.A.J."/>
        </authorList>
    </citation>
    <scope>NUCLEOTIDE SEQUENCE [LARGE SCALE GENOMIC DNA]</scope>
    <source>
        <strain evidence="1 2">CBS 675.73</strain>
    </source>
</reference>
<evidence type="ECO:0008006" key="3">
    <source>
        <dbReference type="Google" id="ProtNLM"/>
    </source>
</evidence>
<proteinExistence type="predicted"/>
<organism evidence="1 2">
    <name type="scientific">Chytriomyces confervae</name>
    <dbReference type="NCBI Taxonomy" id="246404"/>
    <lineage>
        <taxon>Eukaryota</taxon>
        <taxon>Fungi</taxon>
        <taxon>Fungi incertae sedis</taxon>
        <taxon>Chytridiomycota</taxon>
        <taxon>Chytridiomycota incertae sedis</taxon>
        <taxon>Chytridiomycetes</taxon>
        <taxon>Chytridiales</taxon>
        <taxon>Chytriomycetaceae</taxon>
        <taxon>Chytriomyces</taxon>
    </lineage>
</organism>
<dbReference type="STRING" id="246404.A0A507FDT2"/>
<accession>A0A507FDT2</accession>
<keyword evidence="2" id="KW-1185">Reference proteome</keyword>
<dbReference type="AlphaFoldDB" id="A0A507FDT2"/>
<name>A0A507FDT2_9FUNG</name>
<evidence type="ECO:0000313" key="1">
    <source>
        <dbReference type="EMBL" id="TPX74501.1"/>
    </source>
</evidence>
<sequence length="479" mass="51184">MQVHVVPTQTSFFSGDTYSASIQFTHNTSTSNAPKRIMWAFAQIVAVAALDRGLITVGDSEQRRVRRTTSSLMVGGGFGGFAVAEIAGLMGADYSHTEKTFPIFATAPAILFSDLSLDANMSRTFSFAIQLPQGLPPSHRGKAAKIIYKFVVCVQPFGASKSQMFYTPIRMFAAVGDLLSKRVFDVLAPVVLTKDTSIVQEIFESENEFDCLLDSRVSSIVAEDEDEDMSLTQRLIMLCQMSGKVMFDICKQDDVVANLVLIRSAYRLGETIAGVLDFSKSSLPCFQVSAFLEITETVDANYAVQTNSSASPTPKKAIKRVLAEQHACTLNTCRMGIALPIPNSATPDFVTSAVSLSYSIRFEFITSRNTAGDAKLMETVQTRPLTAEDVTAAINATQSPTTATTNAQTITVAAAQPDLEMAGDDGASAFVTARTVSRVNVEAFECVLAVRVYPNGASLSAGGGGGGGGASGRVFDVDF</sequence>
<dbReference type="Proteomes" id="UP000320333">
    <property type="component" value="Unassembled WGS sequence"/>
</dbReference>
<comment type="caution">
    <text evidence="1">The sequence shown here is derived from an EMBL/GenBank/DDBJ whole genome shotgun (WGS) entry which is preliminary data.</text>
</comment>